<feature type="compositionally biased region" description="Basic and acidic residues" evidence="1">
    <location>
        <begin position="22"/>
        <end position="34"/>
    </location>
</feature>
<comment type="caution">
    <text evidence="3">The sequence shown here is derived from an EMBL/GenBank/DDBJ whole genome shotgun (WGS) entry which is preliminary data.</text>
</comment>
<evidence type="ECO:0000259" key="2">
    <source>
        <dbReference type="Pfam" id="PF02120"/>
    </source>
</evidence>
<dbReference type="Pfam" id="PF02120">
    <property type="entry name" value="Flg_hook"/>
    <property type="match status" value="1"/>
</dbReference>
<dbReference type="RefSeq" id="WP_183318627.1">
    <property type="nucleotide sequence ID" value="NZ_JACIEN010000008.1"/>
</dbReference>
<feature type="compositionally biased region" description="Low complexity" evidence="1">
    <location>
        <begin position="76"/>
        <end position="86"/>
    </location>
</feature>
<evidence type="ECO:0000313" key="4">
    <source>
        <dbReference type="Proteomes" id="UP000577362"/>
    </source>
</evidence>
<name>A0A840C3X4_9HYPH</name>
<evidence type="ECO:0000313" key="3">
    <source>
        <dbReference type="EMBL" id="MBB4019810.1"/>
    </source>
</evidence>
<dbReference type="AlphaFoldDB" id="A0A840C3X4"/>
<feature type="region of interest" description="Disordered" evidence="1">
    <location>
        <begin position="384"/>
        <end position="451"/>
    </location>
</feature>
<proteinExistence type="predicted"/>
<feature type="compositionally biased region" description="Low complexity" evidence="1">
    <location>
        <begin position="110"/>
        <end position="149"/>
    </location>
</feature>
<feature type="compositionally biased region" description="Low complexity" evidence="1">
    <location>
        <begin position="291"/>
        <end position="310"/>
    </location>
</feature>
<dbReference type="EMBL" id="JACIEN010000008">
    <property type="protein sequence ID" value="MBB4019810.1"/>
    <property type="molecule type" value="Genomic_DNA"/>
</dbReference>
<feature type="compositionally biased region" description="Basic and acidic residues" evidence="1">
    <location>
        <begin position="422"/>
        <end position="445"/>
    </location>
</feature>
<sequence length="451" mass="45904">MTMLDPSFLRMPAQRDVAADGAKGEAHGKQDGDAFRALLEKVQGAGARGPAAREDGRAEAMPARTLRALVERLGEAAGAADDAASPDPRPAEGDGADVPPDGAEGKAGDGAEAAARQARSVAEGAALQAAERAPAKQAGAEPEGAAGVEPEADVDERSATAKQLADTKQGFGVDIAPQPKERPLPKMTVVGRETHFEPVGTVKPQAGEGEPVEEALPRLKGRVESSPPASLREGRRQAVPVAETASLRAAKIEVQNTGTGAGQGEGLPAPTLQRLGERLAGEVRSLSSSNAQSGAATAAAHQAQPGQQAAGPVRVLHIQLHPADLGSVSVRMRLVGDGIEVHMRASDARTVQMLQNDSEALTNVLRAAGYRPEVMTLQISSADAGSGQSLQGGGQQSAAGQQAFHGEASGGGRGASSSQGEEQARGSRREGEGDGHAGRASDRDSGGGIYL</sequence>
<dbReference type="InterPro" id="IPR021136">
    <property type="entry name" value="Flagellar_hook_control-like_C"/>
</dbReference>
<dbReference type="InterPro" id="IPR038610">
    <property type="entry name" value="FliK-like_C_sf"/>
</dbReference>
<dbReference type="Gene3D" id="3.30.750.140">
    <property type="match status" value="1"/>
</dbReference>
<protein>
    <submittedName>
        <fullName evidence="3">Chemotaxis protein MotD</fullName>
    </submittedName>
</protein>
<dbReference type="CDD" id="cd17470">
    <property type="entry name" value="T3SS_Flik_C"/>
    <property type="match status" value="1"/>
</dbReference>
<gene>
    <name evidence="3" type="ORF">GGR16_004865</name>
</gene>
<reference evidence="3 4" key="1">
    <citation type="submission" date="2020-08" db="EMBL/GenBank/DDBJ databases">
        <title>Genomic Encyclopedia of Type Strains, Phase IV (KMG-IV): sequencing the most valuable type-strain genomes for metagenomic binning, comparative biology and taxonomic classification.</title>
        <authorList>
            <person name="Goeker M."/>
        </authorList>
    </citation>
    <scope>NUCLEOTIDE SEQUENCE [LARGE SCALE GENOMIC DNA]</scope>
    <source>
        <strain evidence="3 4">DSM 103737</strain>
    </source>
</reference>
<organism evidence="3 4">
    <name type="scientific">Chelatococcus caeni</name>
    <dbReference type="NCBI Taxonomy" id="1348468"/>
    <lineage>
        <taxon>Bacteria</taxon>
        <taxon>Pseudomonadati</taxon>
        <taxon>Pseudomonadota</taxon>
        <taxon>Alphaproteobacteria</taxon>
        <taxon>Hyphomicrobiales</taxon>
        <taxon>Chelatococcaceae</taxon>
        <taxon>Chelatococcus</taxon>
    </lineage>
</organism>
<keyword evidence="4" id="KW-1185">Reference proteome</keyword>
<evidence type="ECO:0000256" key="1">
    <source>
        <dbReference type="SAM" id="MobiDB-lite"/>
    </source>
</evidence>
<feature type="domain" description="Flagellar hook-length control protein-like C-terminal" evidence="2">
    <location>
        <begin position="306"/>
        <end position="382"/>
    </location>
</feature>
<dbReference type="Proteomes" id="UP000577362">
    <property type="component" value="Unassembled WGS sequence"/>
</dbReference>
<accession>A0A840C3X4</accession>
<feature type="compositionally biased region" description="Low complexity" evidence="1">
    <location>
        <begin position="396"/>
        <end position="407"/>
    </location>
</feature>
<feature type="region of interest" description="Disordered" evidence="1">
    <location>
        <begin position="1"/>
        <end position="242"/>
    </location>
</feature>
<feature type="region of interest" description="Disordered" evidence="1">
    <location>
        <begin position="283"/>
        <end position="310"/>
    </location>
</feature>